<accession>A0ABQ1F6A1</accession>
<organism evidence="2 3">
    <name type="scientific">Blastomonas marina</name>
    <dbReference type="NCBI Taxonomy" id="1867408"/>
    <lineage>
        <taxon>Bacteria</taxon>
        <taxon>Pseudomonadati</taxon>
        <taxon>Pseudomonadota</taxon>
        <taxon>Alphaproteobacteria</taxon>
        <taxon>Sphingomonadales</taxon>
        <taxon>Sphingomonadaceae</taxon>
        <taxon>Blastomonas</taxon>
    </lineage>
</organism>
<evidence type="ECO:0000313" key="2">
    <source>
        <dbReference type="EMBL" id="GGA00353.1"/>
    </source>
</evidence>
<evidence type="ECO:0000256" key="1">
    <source>
        <dbReference type="SAM" id="SignalP"/>
    </source>
</evidence>
<evidence type="ECO:0000313" key="3">
    <source>
        <dbReference type="Proteomes" id="UP000603317"/>
    </source>
</evidence>
<feature type="signal peptide" evidence="1">
    <location>
        <begin position="1"/>
        <end position="17"/>
    </location>
</feature>
<comment type="caution">
    <text evidence="2">The sequence shown here is derived from an EMBL/GenBank/DDBJ whole genome shotgun (WGS) entry which is preliminary data.</text>
</comment>
<dbReference type="RefSeq" id="WP_188641309.1">
    <property type="nucleotide sequence ID" value="NZ_BMID01000001.1"/>
</dbReference>
<protein>
    <recommendedName>
        <fullName evidence="4">Tetratricopeptide repeat protein</fullName>
    </recommendedName>
</protein>
<dbReference type="EMBL" id="BMID01000001">
    <property type="protein sequence ID" value="GGA00353.1"/>
    <property type="molecule type" value="Genomic_DNA"/>
</dbReference>
<proteinExistence type="predicted"/>
<evidence type="ECO:0008006" key="4">
    <source>
        <dbReference type="Google" id="ProtNLM"/>
    </source>
</evidence>
<keyword evidence="1" id="KW-0732">Signal</keyword>
<name>A0ABQ1F6A1_9SPHN</name>
<reference evidence="3" key="1">
    <citation type="journal article" date="2019" name="Int. J. Syst. Evol. Microbiol.">
        <title>The Global Catalogue of Microorganisms (GCM) 10K type strain sequencing project: providing services to taxonomists for standard genome sequencing and annotation.</title>
        <authorList>
            <consortium name="The Broad Institute Genomics Platform"/>
            <consortium name="The Broad Institute Genome Sequencing Center for Infectious Disease"/>
            <person name="Wu L."/>
            <person name="Ma J."/>
        </authorList>
    </citation>
    <scope>NUCLEOTIDE SEQUENCE [LARGE SCALE GENOMIC DNA]</scope>
    <source>
        <strain evidence="3">CGMCC 1.15297</strain>
    </source>
</reference>
<sequence>MNSTFVAAMGGAMLLLAAPAAGQEADDADAATVANLRALPTDELQERINRAFGGDRPCAEKLPLVTEMARRKANDNKFQNAFFALQIQCALESRAYGEALELLEDKDPAGEIFSLGLGIDLAVATDQPQATLTWLERAIDARDRETLGEMDRNRWFGLGRMLTDAGFGDRFDELRLQIVDSKLIEVMDRRITASIALGAFRAKMASGNATELDAVLAYLPGQTPYVGLLADRRYEAAWPALERWVGPNMREATARHVAEETQYFRANEDDSAAFQDLMHALYFAGEYESVVEMVEARIDADAFAENFDEDEGWALNLAAYSLDVLGRRVEADAIFDRFTAVETAEHPDVLNFIINRASRLVGQRRWDLAEAAVSDAEGLPENFLTDYAKSLIARDRACLAFATGDASAAEAALDTLREVGADAPHVVAMGLQCTDRSDEAAQLLVAALDEDGQRANLIEELQPEAFDLFYTRSELPQPRDLLATHPALAARLAEYARILPAELYPVAASKRATLRAAQSAGTP</sequence>
<dbReference type="InterPro" id="IPR011990">
    <property type="entry name" value="TPR-like_helical_dom_sf"/>
</dbReference>
<dbReference type="Proteomes" id="UP000603317">
    <property type="component" value="Unassembled WGS sequence"/>
</dbReference>
<keyword evidence="3" id="KW-1185">Reference proteome</keyword>
<gene>
    <name evidence="2" type="ORF">GCM10010923_06180</name>
</gene>
<feature type="chain" id="PRO_5045157755" description="Tetratricopeptide repeat protein" evidence="1">
    <location>
        <begin position="18"/>
        <end position="523"/>
    </location>
</feature>
<dbReference type="SUPFAM" id="SSF48452">
    <property type="entry name" value="TPR-like"/>
    <property type="match status" value="1"/>
</dbReference>